<proteinExistence type="predicted"/>
<evidence type="ECO:0000313" key="2">
    <source>
        <dbReference type="EMBL" id="OCL99446.1"/>
    </source>
</evidence>
<dbReference type="RefSeq" id="WP_165595960.1">
    <property type="nucleotide sequence ID" value="NZ_LCUJ01000003.1"/>
</dbReference>
<evidence type="ECO:0000256" key="1">
    <source>
        <dbReference type="SAM" id="Phobius"/>
    </source>
</evidence>
<gene>
    <name evidence="2" type="ORF">AAX29_01260</name>
</gene>
<dbReference type="AlphaFoldDB" id="A0A1C0B768"/>
<organism evidence="2 3">
    <name type="scientific">Aliarcobacter thereius</name>
    <dbReference type="NCBI Taxonomy" id="544718"/>
    <lineage>
        <taxon>Bacteria</taxon>
        <taxon>Pseudomonadati</taxon>
        <taxon>Campylobacterota</taxon>
        <taxon>Epsilonproteobacteria</taxon>
        <taxon>Campylobacterales</taxon>
        <taxon>Arcobacteraceae</taxon>
        <taxon>Aliarcobacter</taxon>
    </lineage>
</organism>
<name>A0A1C0B768_9BACT</name>
<keyword evidence="1" id="KW-1133">Transmembrane helix</keyword>
<reference evidence="3" key="1">
    <citation type="submission" date="2015-05" db="EMBL/GenBank/DDBJ databases">
        <authorList>
            <person name="Rovetto F."/>
            <person name="Cocolin L."/>
            <person name="Illeghems K."/>
            <person name="Van Nieuwerburgh F."/>
            <person name="Houf K."/>
        </authorList>
    </citation>
    <scope>NUCLEOTIDE SEQUENCE [LARGE SCALE GENOMIC DNA]</scope>
    <source>
        <strain evidence="3">DU22</strain>
    </source>
</reference>
<feature type="transmembrane region" description="Helical" evidence="1">
    <location>
        <begin position="24"/>
        <end position="42"/>
    </location>
</feature>
<comment type="caution">
    <text evidence="2">The sequence shown here is derived from an EMBL/GenBank/DDBJ whole genome shotgun (WGS) entry which is preliminary data.</text>
</comment>
<protein>
    <submittedName>
        <fullName evidence="2">Uncharacterized protein</fullName>
    </submittedName>
</protein>
<keyword evidence="1" id="KW-0812">Transmembrane</keyword>
<dbReference type="Proteomes" id="UP000093281">
    <property type="component" value="Unassembled WGS sequence"/>
</dbReference>
<sequence>MPFLALLFALFVFALYKGESSSALVILIMIVAALFATYNKSFRDSLREFF</sequence>
<dbReference type="EMBL" id="LCUJ01000003">
    <property type="protein sequence ID" value="OCL99446.1"/>
    <property type="molecule type" value="Genomic_DNA"/>
</dbReference>
<keyword evidence="1" id="KW-0472">Membrane</keyword>
<accession>A0A1C0B768</accession>
<evidence type="ECO:0000313" key="3">
    <source>
        <dbReference type="Proteomes" id="UP000093281"/>
    </source>
</evidence>